<gene>
    <name evidence="1" type="ORF">Lisr_1622</name>
</gene>
<evidence type="ECO:0000313" key="2">
    <source>
        <dbReference type="Proteomes" id="UP000054761"/>
    </source>
</evidence>
<dbReference type="EMBL" id="LNYH01000095">
    <property type="protein sequence ID" value="KTD20832.1"/>
    <property type="molecule type" value="Genomic_DNA"/>
</dbReference>
<dbReference type="AlphaFoldDB" id="A0A0W0VL43"/>
<dbReference type="PATRIC" id="fig|454.4.peg.1764"/>
<accession>A0A0W0VL43</accession>
<organism evidence="1 2">
    <name type="scientific">Legionella israelensis</name>
    <dbReference type="NCBI Taxonomy" id="454"/>
    <lineage>
        <taxon>Bacteria</taxon>
        <taxon>Pseudomonadati</taxon>
        <taxon>Pseudomonadota</taxon>
        <taxon>Gammaproteobacteria</taxon>
        <taxon>Legionellales</taxon>
        <taxon>Legionellaceae</taxon>
        <taxon>Legionella</taxon>
    </lineage>
</organism>
<proteinExistence type="predicted"/>
<reference evidence="1 2" key="1">
    <citation type="submission" date="2015-11" db="EMBL/GenBank/DDBJ databases">
        <title>Genomic analysis of 38 Legionella species identifies large and diverse effector repertoires.</title>
        <authorList>
            <person name="Burstein D."/>
            <person name="Amaro F."/>
            <person name="Zusman T."/>
            <person name="Lifshitz Z."/>
            <person name="Cohen O."/>
            <person name="Gilbert J.A."/>
            <person name="Pupko T."/>
            <person name="Shuman H.A."/>
            <person name="Segal G."/>
        </authorList>
    </citation>
    <scope>NUCLEOTIDE SEQUENCE [LARGE SCALE GENOMIC DNA]</scope>
    <source>
        <strain evidence="1 2">Bercovier 4</strain>
    </source>
</reference>
<name>A0A0W0VL43_9GAMM</name>
<sequence>MVLPVDYKFKGSLSIEDIAENARLVFPGVRGEIRKPLKIDENTVLPIGTKVIIQPLNRP</sequence>
<keyword evidence="2" id="KW-1185">Reference proteome</keyword>
<dbReference type="Proteomes" id="UP000054761">
    <property type="component" value="Unassembled WGS sequence"/>
</dbReference>
<protein>
    <submittedName>
        <fullName evidence="1">Uncharacterized protein</fullName>
    </submittedName>
</protein>
<evidence type="ECO:0000313" key="1">
    <source>
        <dbReference type="EMBL" id="KTD20832.1"/>
    </source>
</evidence>
<dbReference type="STRING" id="454.Lisr_1622"/>
<comment type="caution">
    <text evidence="1">The sequence shown here is derived from an EMBL/GenBank/DDBJ whole genome shotgun (WGS) entry which is preliminary data.</text>
</comment>